<accession>A0ABU6TJS5</accession>
<evidence type="ECO:0000256" key="1">
    <source>
        <dbReference type="SAM" id="Coils"/>
    </source>
</evidence>
<keyword evidence="1" id="KW-0175">Coiled coil</keyword>
<dbReference type="EMBL" id="JASCZI010090976">
    <property type="protein sequence ID" value="MED6148208.1"/>
    <property type="molecule type" value="Genomic_DNA"/>
</dbReference>
<proteinExistence type="predicted"/>
<protein>
    <submittedName>
        <fullName evidence="3">Uncharacterized protein</fullName>
    </submittedName>
</protein>
<comment type="caution">
    <text evidence="3">The sequence shown here is derived from an EMBL/GenBank/DDBJ whole genome shotgun (WGS) entry which is preliminary data.</text>
</comment>
<evidence type="ECO:0000313" key="3">
    <source>
        <dbReference type="EMBL" id="MED6148208.1"/>
    </source>
</evidence>
<evidence type="ECO:0000256" key="2">
    <source>
        <dbReference type="SAM" id="MobiDB-lite"/>
    </source>
</evidence>
<sequence length="191" mass="22448">MLRRARKVQRRIEFENFLGSQIKALAVENISVHSSDWYTFKRRFLEKYFPPSKTNAIRKDISGRWNSNQQPQYRQPYTTNQPQNPQTQHYQPPHNRQPYHSNNSFMPSYEDILRAFQQENKEMREAQKRTEGQLTNLTELLTKFANQATTNPTPPPNPSPLPSQPLPNPKGGINMVQKRSEEVENKKARIE</sequence>
<feature type="region of interest" description="Disordered" evidence="2">
    <location>
        <begin position="147"/>
        <end position="191"/>
    </location>
</feature>
<feature type="compositionally biased region" description="Low complexity" evidence="2">
    <location>
        <begin position="75"/>
        <end position="94"/>
    </location>
</feature>
<reference evidence="3 4" key="1">
    <citation type="journal article" date="2023" name="Plants (Basel)">
        <title>Bridging the Gap: Combining Genomics and Transcriptomics Approaches to Understand Stylosanthes scabra, an Orphan Legume from the Brazilian Caatinga.</title>
        <authorList>
            <person name="Ferreira-Neto J.R.C."/>
            <person name="da Silva M.D."/>
            <person name="Binneck E."/>
            <person name="de Melo N.F."/>
            <person name="da Silva R.H."/>
            <person name="de Melo A.L.T.M."/>
            <person name="Pandolfi V."/>
            <person name="Bustamante F.O."/>
            <person name="Brasileiro-Vidal A.C."/>
            <person name="Benko-Iseppon A.M."/>
        </authorList>
    </citation>
    <scope>NUCLEOTIDE SEQUENCE [LARGE SCALE GENOMIC DNA]</scope>
    <source>
        <tissue evidence="3">Leaves</tissue>
    </source>
</reference>
<dbReference type="Proteomes" id="UP001341840">
    <property type="component" value="Unassembled WGS sequence"/>
</dbReference>
<organism evidence="3 4">
    <name type="scientific">Stylosanthes scabra</name>
    <dbReference type="NCBI Taxonomy" id="79078"/>
    <lineage>
        <taxon>Eukaryota</taxon>
        <taxon>Viridiplantae</taxon>
        <taxon>Streptophyta</taxon>
        <taxon>Embryophyta</taxon>
        <taxon>Tracheophyta</taxon>
        <taxon>Spermatophyta</taxon>
        <taxon>Magnoliopsida</taxon>
        <taxon>eudicotyledons</taxon>
        <taxon>Gunneridae</taxon>
        <taxon>Pentapetalae</taxon>
        <taxon>rosids</taxon>
        <taxon>fabids</taxon>
        <taxon>Fabales</taxon>
        <taxon>Fabaceae</taxon>
        <taxon>Papilionoideae</taxon>
        <taxon>50 kb inversion clade</taxon>
        <taxon>dalbergioids sensu lato</taxon>
        <taxon>Dalbergieae</taxon>
        <taxon>Pterocarpus clade</taxon>
        <taxon>Stylosanthes</taxon>
    </lineage>
</organism>
<gene>
    <name evidence="3" type="ORF">PIB30_048130</name>
</gene>
<feature type="region of interest" description="Disordered" evidence="2">
    <location>
        <begin position="59"/>
        <end position="104"/>
    </location>
</feature>
<feature type="compositionally biased region" description="Basic and acidic residues" evidence="2">
    <location>
        <begin position="178"/>
        <end position="191"/>
    </location>
</feature>
<feature type="coiled-coil region" evidence="1">
    <location>
        <begin position="109"/>
        <end position="140"/>
    </location>
</feature>
<keyword evidence="4" id="KW-1185">Reference proteome</keyword>
<feature type="compositionally biased region" description="Polar residues" evidence="2">
    <location>
        <begin position="64"/>
        <end position="73"/>
    </location>
</feature>
<evidence type="ECO:0000313" key="4">
    <source>
        <dbReference type="Proteomes" id="UP001341840"/>
    </source>
</evidence>
<feature type="compositionally biased region" description="Pro residues" evidence="2">
    <location>
        <begin position="152"/>
        <end position="168"/>
    </location>
</feature>
<name>A0ABU6TJS5_9FABA</name>